<name>A0ABX7R8W7_9GAMM</name>
<dbReference type="PANTHER" id="PTHR34599">
    <property type="entry name" value="PEROXIDASE-RELATED"/>
    <property type="match status" value="1"/>
</dbReference>
<keyword evidence="1" id="KW-0732">Signal</keyword>
<dbReference type="EMBL" id="CP071517">
    <property type="protein sequence ID" value="QSX74415.1"/>
    <property type="molecule type" value="Genomic_DNA"/>
</dbReference>
<dbReference type="RefSeq" id="WP_200608282.1">
    <property type="nucleotide sequence ID" value="NZ_CP071517.1"/>
</dbReference>
<evidence type="ECO:0000256" key="1">
    <source>
        <dbReference type="SAM" id="SignalP"/>
    </source>
</evidence>
<dbReference type="SUPFAM" id="SSF48317">
    <property type="entry name" value="Acid phosphatase/Vanadium-dependent haloperoxidase"/>
    <property type="match status" value="1"/>
</dbReference>
<accession>A0ABX7R8W7</accession>
<protein>
    <submittedName>
        <fullName evidence="2">Uncharacterized protein</fullName>
    </submittedName>
</protein>
<dbReference type="InterPro" id="IPR036938">
    <property type="entry name" value="PAP2/HPO_sf"/>
</dbReference>
<feature type="signal peptide" evidence="1">
    <location>
        <begin position="1"/>
        <end position="27"/>
    </location>
</feature>
<evidence type="ECO:0000313" key="3">
    <source>
        <dbReference type="Proteomes" id="UP000663400"/>
    </source>
</evidence>
<dbReference type="PANTHER" id="PTHR34599:SF1">
    <property type="entry name" value="PHOSPHATIDIC ACID PHOSPHATASE TYPE 2_HALOPEROXIDASE DOMAIN-CONTAINING PROTEIN"/>
    <property type="match status" value="1"/>
</dbReference>
<organism evidence="2 3">
    <name type="scientific">Lysobacter arenosi</name>
    <dbReference type="NCBI Taxonomy" id="2795387"/>
    <lineage>
        <taxon>Bacteria</taxon>
        <taxon>Pseudomonadati</taxon>
        <taxon>Pseudomonadota</taxon>
        <taxon>Gammaproteobacteria</taxon>
        <taxon>Lysobacterales</taxon>
        <taxon>Lysobacteraceae</taxon>
        <taxon>Lysobacter</taxon>
    </lineage>
</organism>
<keyword evidence="3" id="KW-1185">Reference proteome</keyword>
<dbReference type="CDD" id="cd03398">
    <property type="entry name" value="PAP2_haloperoxidase"/>
    <property type="match status" value="1"/>
</dbReference>
<sequence length="429" mass="45811">MKFPRKHSPRWLLAGVLPLVVPCQALADAVTDWNATTNQVIGAAGGPPQQFRVFAMVHIAIHDALNAIDPRYRTYAVVGAGNPNASPDAAVARAARDVLLATLPTQAATINTAYTNFIAALPACPPAQAACVSQGETIGAAAADAILDMRVLDGSQTPHVPYTLGPGPGVYQPTPPTPPAPAPFPQFGGWGNVEPFALNNAMQFNPGKAAMLNIKTTAYAKDYNEVKAVGNAAVRNAAPDSEPSRIARFWPGGGGNLNGVARVIVADYDFDLWEHARLFALMNMAINDGLVATFRVKYTHNFWRPYTAIHWVDDGNKATQPDANWTSYIVTPPYPDYTCGLPNTVGSFSGALREFFGTDKVPFTITATGLPPSVTRSYTSLSQAANESADARVYGGIHFRTGCEAGVKLGQKVGKFVATTQLRPQPRRH</sequence>
<proteinExistence type="predicted"/>
<dbReference type="Proteomes" id="UP000663400">
    <property type="component" value="Chromosome"/>
</dbReference>
<feature type="chain" id="PRO_5045894766" evidence="1">
    <location>
        <begin position="28"/>
        <end position="429"/>
    </location>
</feature>
<reference evidence="2 3" key="1">
    <citation type="submission" date="2021-02" db="EMBL/GenBank/DDBJ databases">
        <title>Lysobacter arenosi sp. nov., isolated from soil of gangwondo yeongwol, south Korea.</title>
        <authorList>
            <person name="Kim K.R."/>
            <person name="Kim K.H."/>
            <person name="Jeon C.O."/>
        </authorList>
    </citation>
    <scope>NUCLEOTIDE SEQUENCE [LARGE SCALE GENOMIC DNA]</scope>
    <source>
        <strain evidence="2 3">R7</strain>
    </source>
</reference>
<dbReference type="Gene3D" id="1.10.606.20">
    <property type="match status" value="1"/>
</dbReference>
<evidence type="ECO:0000313" key="2">
    <source>
        <dbReference type="EMBL" id="QSX74415.1"/>
    </source>
</evidence>
<gene>
    <name evidence="2" type="ORF">HIV01_014665</name>
</gene>
<dbReference type="InterPro" id="IPR052559">
    <property type="entry name" value="V-haloperoxidase"/>
</dbReference>